<dbReference type="Proteomes" id="UP000199403">
    <property type="component" value="Unassembled WGS sequence"/>
</dbReference>
<dbReference type="STRING" id="1416801.SAMN05192553_102513"/>
<proteinExistence type="predicted"/>
<gene>
    <name evidence="2" type="ORF">SAMN05192553_102513</name>
</gene>
<feature type="signal peptide" evidence="1">
    <location>
        <begin position="1"/>
        <end position="24"/>
    </location>
</feature>
<organism evidence="2 3">
    <name type="scientific">Cyclobacterium xiamenense</name>
    <dbReference type="NCBI Taxonomy" id="1297121"/>
    <lineage>
        <taxon>Bacteria</taxon>
        <taxon>Pseudomonadati</taxon>
        <taxon>Bacteroidota</taxon>
        <taxon>Cytophagia</taxon>
        <taxon>Cytophagales</taxon>
        <taxon>Cyclobacteriaceae</taxon>
        <taxon>Cyclobacterium</taxon>
    </lineage>
</organism>
<protein>
    <recommendedName>
        <fullName evidence="4">Outer membrane protein beta-barrel domain-containing protein</fullName>
    </recommendedName>
</protein>
<name>A0A1H6W9V6_9BACT</name>
<accession>A0A1H6W9V6</accession>
<evidence type="ECO:0000313" key="2">
    <source>
        <dbReference type="EMBL" id="SEJ12486.1"/>
    </source>
</evidence>
<reference evidence="3" key="1">
    <citation type="submission" date="2016-10" db="EMBL/GenBank/DDBJ databases">
        <authorList>
            <person name="Varghese N."/>
            <person name="Submissions S."/>
        </authorList>
    </citation>
    <scope>NUCLEOTIDE SEQUENCE [LARGE SCALE GENOMIC DNA]</scope>
    <source>
        <strain evidence="3">IBRC-M 10761</strain>
    </source>
</reference>
<sequence length="163" mass="17788">MVKTSLSVLIVLFLGLSFLNESQAQTYATGIGLRAGVSNGLTVKHFIQSDVALEGILHTRWRGLVITGLYEVHKDIREVRGLRWFYGGGAHIGSWNSGNSNPPWADPGYRGSTIVGIDGIIGLDYKFVDAPINLSLDYKPAFNIINGGGFWGDEVALSIRFTF</sequence>
<feature type="chain" id="PRO_5011451323" description="Outer membrane protein beta-barrel domain-containing protein" evidence="1">
    <location>
        <begin position="25"/>
        <end position="163"/>
    </location>
</feature>
<keyword evidence="1" id="KW-0732">Signal</keyword>
<dbReference type="OrthoDB" id="978645at2"/>
<evidence type="ECO:0000256" key="1">
    <source>
        <dbReference type="SAM" id="SignalP"/>
    </source>
</evidence>
<evidence type="ECO:0000313" key="3">
    <source>
        <dbReference type="Proteomes" id="UP000199403"/>
    </source>
</evidence>
<evidence type="ECO:0008006" key="4">
    <source>
        <dbReference type="Google" id="ProtNLM"/>
    </source>
</evidence>
<dbReference type="RefSeq" id="WP_092171517.1">
    <property type="nucleotide sequence ID" value="NZ_FNZH01000002.1"/>
</dbReference>
<dbReference type="AlphaFoldDB" id="A0A1H6W9V6"/>
<dbReference type="EMBL" id="FNZH01000002">
    <property type="protein sequence ID" value="SEJ12486.1"/>
    <property type="molecule type" value="Genomic_DNA"/>
</dbReference>
<keyword evidence="3" id="KW-1185">Reference proteome</keyword>